<dbReference type="PANTHER" id="PTHR43130">
    <property type="entry name" value="ARAC-FAMILY TRANSCRIPTIONAL REGULATOR"/>
    <property type="match status" value="1"/>
</dbReference>
<evidence type="ECO:0000256" key="2">
    <source>
        <dbReference type="ARBA" id="ARBA00023125"/>
    </source>
</evidence>
<dbReference type="InterPro" id="IPR018060">
    <property type="entry name" value="HTH_AraC"/>
</dbReference>
<keyword evidence="6" id="KW-1185">Reference proteome</keyword>
<dbReference type="Gene3D" id="3.40.50.880">
    <property type="match status" value="1"/>
</dbReference>
<protein>
    <submittedName>
        <fullName evidence="5">Helix-turn-helix domain-containing protein</fullName>
    </submittedName>
</protein>
<keyword evidence="3" id="KW-0804">Transcription</keyword>
<proteinExistence type="predicted"/>
<dbReference type="EMBL" id="JAINVZ010000033">
    <property type="protein sequence ID" value="MBY8889033.1"/>
    <property type="molecule type" value="Genomic_DNA"/>
</dbReference>
<dbReference type="Pfam" id="PF01965">
    <property type="entry name" value="DJ-1_PfpI"/>
    <property type="match status" value="1"/>
</dbReference>
<dbReference type="InterPro" id="IPR002818">
    <property type="entry name" value="DJ-1/PfpI"/>
</dbReference>
<name>A0ABS7R0N5_9ACTN</name>
<sequence length="353" mass="38204">MPRTVAVAISDGIPILEVAAPCEVFGVNRVDLSDPWYDFMVCGSDSARFGGWFRPEGARSLDELATAHTVIIPACRDVAEEPPAELVEAVRAAHDAGARIVSICTGSFVLAAAGLLDGRRATTHWIHADLLAARYPGVTVDADVLYVDEGDVLTSAGKSAGIDLCLHLVRLDHGAAVANALARRLVMPPHRDGGQAQFVAPPAVSGQDHPLADLLPWVTARLDEPMTVVDLARQANMSTRTLSRHFNAVTGKTPLQWLLSQRINQAQELLETTDQSIEQIAAQTGMGTAGTLRRHFNRMVGVSPDTYRRTFRAEPLVPEVEDEPADGEAEFARRPAGRAELLARRRPLELICH</sequence>
<dbReference type="SMART" id="SM00342">
    <property type="entry name" value="HTH_ARAC"/>
    <property type="match status" value="1"/>
</dbReference>
<evidence type="ECO:0000313" key="6">
    <source>
        <dbReference type="Proteomes" id="UP001198565"/>
    </source>
</evidence>
<dbReference type="PROSITE" id="PS01124">
    <property type="entry name" value="HTH_ARAC_FAMILY_2"/>
    <property type="match status" value="1"/>
</dbReference>
<dbReference type="Proteomes" id="UP001198565">
    <property type="component" value="Unassembled WGS sequence"/>
</dbReference>
<organism evidence="5 6">
    <name type="scientific">Streptantibioticus parmotrematis</name>
    <dbReference type="NCBI Taxonomy" id="2873249"/>
    <lineage>
        <taxon>Bacteria</taxon>
        <taxon>Bacillati</taxon>
        <taxon>Actinomycetota</taxon>
        <taxon>Actinomycetes</taxon>
        <taxon>Kitasatosporales</taxon>
        <taxon>Streptomycetaceae</taxon>
        <taxon>Streptantibioticus</taxon>
    </lineage>
</organism>
<dbReference type="SUPFAM" id="SSF46689">
    <property type="entry name" value="Homeodomain-like"/>
    <property type="match status" value="2"/>
</dbReference>
<dbReference type="InterPro" id="IPR009057">
    <property type="entry name" value="Homeodomain-like_sf"/>
</dbReference>
<dbReference type="InterPro" id="IPR018062">
    <property type="entry name" value="HTH_AraC-typ_CS"/>
</dbReference>
<dbReference type="Gene3D" id="1.10.10.60">
    <property type="entry name" value="Homeodomain-like"/>
    <property type="match status" value="1"/>
</dbReference>
<keyword evidence="2" id="KW-0238">DNA-binding</keyword>
<dbReference type="Pfam" id="PF12833">
    <property type="entry name" value="HTH_18"/>
    <property type="match status" value="1"/>
</dbReference>
<feature type="domain" description="HTH araC/xylS-type" evidence="4">
    <location>
        <begin position="212"/>
        <end position="310"/>
    </location>
</feature>
<dbReference type="PROSITE" id="PS00041">
    <property type="entry name" value="HTH_ARAC_FAMILY_1"/>
    <property type="match status" value="1"/>
</dbReference>
<evidence type="ECO:0000256" key="1">
    <source>
        <dbReference type="ARBA" id="ARBA00023015"/>
    </source>
</evidence>
<evidence type="ECO:0000313" key="5">
    <source>
        <dbReference type="EMBL" id="MBY8889033.1"/>
    </source>
</evidence>
<accession>A0ABS7R0N5</accession>
<dbReference type="SUPFAM" id="SSF52317">
    <property type="entry name" value="Class I glutamine amidotransferase-like"/>
    <property type="match status" value="1"/>
</dbReference>
<evidence type="ECO:0000256" key="3">
    <source>
        <dbReference type="ARBA" id="ARBA00023163"/>
    </source>
</evidence>
<dbReference type="InterPro" id="IPR029062">
    <property type="entry name" value="Class_I_gatase-like"/>
</dbReference>
<comment type="caution">
    <text evidence="5">The sequence shown here is derived from an EMBL/GenBank/DDBJ whole genome shotgun (WGS) entry which is preliminary data.</text>
</comment>
<dbReference type="PANTHER" id="PTHR43130:SF3">
    <property type="entry name" value="HTH-TYPE TRANSCRIPTIONAL REGULATOR RV1931C"/>
    <property type="match status" value="1"/>
</dbReference>
<dbReference type="InterPro" id="IPR052158">
    <property type="entry name" value="INH-QAR"/>
</dbReference>
<gene>
    <name evidence="5" type="ORF">K7472_29930</name>
</gene>
<evidence type="ECO:0000259" key="4">
    <source>
        <dbReference type="PROSITE" id="PS01124"/>
    </source>
</evidence>
<keyword evidence="1" id="KW-0805">Transcription regulation</keyword>
<reference evidence="5 6" key="1">
    <citation type="submission" date="2021-08" db="EMBL/GenBank/DDBJ databases">
        <title>Streptomyces sp. PTM05 isolated from lichen.</title>
        <authorList>
            <person name="Somphong A."/>
            <person name="Phongsopitanun W."/>
            <person name="Tanasupawat S."/>
        </authorList>
    </citation>
    <scope>NUCLEOTIDE SEQUENCE [LARGE SCALE GENOMIC DNA]</scope>
    <source>
        <strain evidence="5 6">Ptm05</strain>
    </source>
</reference>
<dbReference type="CDD" id="cd03137">
    <property type="entry name" value="GATase1_AraC_1"/>
    <property type="match status" value="1"/>
</dbReference>